<gene>
    <name evidence="2" type="ORF">NB640_00055</name>
</gene>
<dbReference type="InterPro" id="IPR052353">
    <property type="entry name" value="Benzoxazolinone_Detox_Enz"/>
</dbReference>
<evidence type="ECO:0000259" key="1">
    <source>
        <dbReference type="PROSITE" id="PS51340"/>
    </source>
</evidence>
<dbReference type="PANTHER" id="PTHR30212">
    <property type="entry name" value="PROTEIN YIIM"/>
    <property type="match status" value="1"/>
</dbReference>
<dbReference type="Pfam" id="PF03473">
    <property type="entry name" value="MOSC"/>
    <property type="match status" value="1"/>
</dbReference>
<dbReference type="GO" id="GO:0030170">
    <property type="term" value="F:pyridoxal phosphate binding"/>
    <property type="evidence" value="ECO:0007669"/>
    <property type="project" value="InterPro"/>
</dbReference>
<protein>
    <submittedName>
        <fullName evidence="2">MOSC domain-containing protein</fullName>
    </submittedName>
</protein>
<dbReference type="EMBL" id="CP098242">
    <property type="protein sequence ID" value="WAW10108.1"/>
    <property type="molecule type" value="Genomic_DNA"/>
</dbReference>
<dbReference type="AlphaFoldDB" id="A0A9E9P3K1"/>
<dbReference type="InterPro" id="IPR005302">
    <property type="entry name" value="MoCF_Sase_C"/>
</dbReference>
<dbReference type="InterPro" id="IPR005163">
    <property type="entry name" value="Tri_helical_YiiM-like"/>
</dbReference>
<evidence type="ECO:0000313" key="3">
    <source>
        <dbReference type="Proteomes" id="UP001156215"/>
    </source>
</evidence>
<dbReference type="RefSeq" id="WP_269309106.1">
    <property type="nucleotide sequence ID" value="NZ_CP098242.1"/>
</dbReference>
<organism evidence="2 3">
    <name type="scientific">Oxalobacter vibrioformis</name>
    <dbReference type="NCBI Taxonomy" id="933080"/>
    <lineage>
        <taxon>Bacteria</taxon>
        <taxon>Pseudomonadati</taxon>
        <taxon>Pseudomonadota</taxon>
        <taxon>Betaproteobacteria</taxon>
        <taxon>Burkholderiales</taxon>
        <taxon>Oxalobacteraceae</taxon>
        <taxon>Oxalobacter</taxon>
    </lineage>
</organism>
<dbReference type="GO" id="GO:0030151">
    <property type="term" value="F:molybdenum ion binding"/>
    <property type="evidence" value="ECO:0007669"/>
    <property type="project" value="InterPro"/>
</dbReference>
<dbReference type="SUPFAM" id="SSF50800">
    <property type="entry name" value="PK beta-barrel domain-like"/>
    <property type="match status" value="1"/>
</dbReference>
<dbReference type="Proteomes" id="UP001156215">
    <property type="component" value="Chromosome"/>
</dbReference>
<feature type="domain" description="MOSC" evidence="1">
    <location>
        <begin position="25"/>
        <end position="162"/>
    </location>
</feature>
<dbReference type="GO" id="GO:0003824">
    <property type="term" value="F:catalytic activity"/>
    <property type="evidence" value="ECO:0007669"/>
    <property type="project" value="InterPro"/>
</dbReference>
<dbReference type="PROSITE" id="PS51340">
    <property type="entry name" value="MOSC"/>
    <property type="match status" value="1"/>
</dbReference>
<name>A0A9E9P3K1_9BURK</name>
<sequence length="230" mass="26061">MRKLRVFSGRVKTYANGLTSAIGKSEIMLPLMLTPTGLASDEQEMKRHHGGPDRALLQYPPAHYDWWKKRIPEHSARFEPALFGENLSVAGFDEGDVHIGDIFSWGEALIQVSQPRSPCYRLDMHLDWPGLALIMQQQACCGWLYRVLKTGMVSNDMPFSLAAQGSNISIKEAMFIMFGNEHAAPAHDPVIWRRLMETETLSESWKQTLARRLETGAIESWKHRLEIPSA</sequence>
<evidence type="ECO:0000313" key="2">
    <source>
        <dbReference type="EMBL" id="WAW10108.1"/>
    </source>
</evidence>
<dbReference type="Pfam" id="PF03475">
    <property type="entry name" value="YiiM_3-alpha"/>
    <property type="match status" value="1"/>
</dbReference>
<dbReference type="Gene3D" id="2.40.33.20">
    <property type="entry name" value="PK beta-barrel domain-like"/>
    <property type="match status" value="1"/>
</dbReference>
<accession>A0A9E9P3K1</accession>
<reference evidence="2" key="1">
    <citation type="journal article" date="2022" name="Front. Microbiol.">
        <title>New perspectives on an old grouping: The genomic and phenotypic variability of Oxalobacter formigenes and the implications for calcium oxalate stone prevention.</title>
        <authorList>
            <person name="Chmiel J.A."/>
            <person name="Carr C."/>
            <person name="Stuivenberg G.A."/>
            <person name="Venema R."/>
            <person name="Chanyi R.M."/>
            <person name="Al K.F."/>
            <person name="Giguere D."/>
            <person name="Say H."/>
            <person name="Akouris P.P."/>
            <person name="Dominguez Romero S.A."/>
            <person name="Kwong A."/>
            <person name="Tai V."/>
            <person name="Koval S.F."/>
            <person name="Razvi H."/>
            <person name="Bjazevic J."/>
            <person name="Burton J.P."/>
        </authorList>
    </citation>
    <scope>NUCLEOTIDE SEQUENCE</scope>
    <source>
        <strain evidence="2">WoOx3</strain>
    </source>
</reference>
<dbReference type="KEGG" id="ovb:NB640_00055"/>
<proteinExistence type="predicted"/>
<keyword evidence="3" id="KW-1185">Reference proteome</keyword>
<dbReference type="PANTHER" id="PTHR30212:SF2">
    <property type="entry name" value="PROTEIN YIIM"/>
    <property type="match status" value="1"/>
</dbReference>
<dbReference type="InterPro" id="IPR011037">
    <property type="entry name" value="Pyrv_Knase-like_insert_dom_sf"/>
</dbReference>